<accession>A0A2H0PXN4</accession>
<sequence length="250" mass="27959">MTNTKPCALILHGWGREAGRQQTALIAYLSSRGYGVCVPQFCNTDRFSIEEVRHAVIQSFHERVPGIIVGISLGGLILPPLATLFPQSKLIFLATGPRLAFQNWVLRKALPFFGTATGSSVFSLLRKVPFDLFLSVYMFFGTRLVSIERSPDDLLHDMAENVKVLKDITPQFQRDIVRFVTSVDNADSLRKLPNKTLIISGSHDPLMPLALGQELHRLIPDSKLCITQTRDHATVFLESVYPHVDAFLKD</sequence>
<evidence type="ECO:0000259" key="1">
    <source>
        <dbReference type="Pfam" id="PF12697"/>
    </source>
</evidence>
<dbReference type="SUPFAM" id="SSF53474">
    <property type="entry name" value="alpha/beta-Hydrolases"/>
    <property type="match status" value="1"/>
</dbReference>
<evidence type="ECO:0000313" key="3">
    <source>
        <dbReference type="Proteomes" id="UP000236846"/>
    </source>
</evidence>
<gene>
    <name evidence="2" type="ORF">COV41_00605</name>
</gene>
<dbReference type="Gene3D" id="3.40.50.1820">
    <property type="entry name" value="alpha/beta hydrolase"/>
    <property type="match status" value="1"/>
</dbReference>
<protein>
    <recommendedName>
        <fullName evidence="1">AB hydrolase-1 domain-containing protein</fullName>
    </recommendedName>
</protein>
<evidence type="ECO:0000313" key="2">
    <source>
        <dbReference type="EMBL" id="PIR26832.1"/>
    </source>
</evidence>
<dbReference type="InterPro" id="IPR029058">
    <property type="entry name" value="AB_hydrolase_fold"/>
</dbReference>
<feature type="domain" description="AB hydrolase-1" evidence="1">
    <location>
        <begin position="9"/>
        <end position="217"/>
    </location>
</feature>
<dbReference type="Proteomes" id="UP000236846">
    <property type="component" value="Unassembled WGS sequence"/>
</dbReference>
<dbReference type="AlphaFoldDB" id="A0A2H0PXN4"/>
<organism evidence="2 3">
    <name type="scientific">Candidatus Brennerbacteria bacterium CG11_big_fil_rev_8_21_14_0_20_43_10</name>
    <dbReference type="NCBI Taxonomy" id="1974523"/>
    <lineage>
        <taxon>Bacteria</taxon>
        <taxon>Candidatus Brenneribacteriota</taxon>
    </lineage>
</organism>
<proteinExistence type="predicted"/>
<dbReference type="EMBL" id="PCXE01000012">
    <property type="protein sequence ID" value="PIR26832.1"/>
    <property type="molecule type" value="Genomic_DNA"/>
</dbReference>
<reference evidence="2 3" key="1">
    <citation type="submission" date="2017-09" db="EMBL/GenBank/DDBJ databases">
        <title>Depth-based differentiation of microbial function through sediment-hosted aquifers and enrichment of novel symbionts in the deep terrestrial subsurface.</title>
        <authorList>
            <person name="Probst A.J."/>
            <person name="Ladd B."/>
            <person name="Jarett J.K."/>
            <person name="Geller-Mcgrath D.E."/>
            <person name="Sieber C.M."/>
            <person name="Emerson J.B."/>
            <person name="Anantharaman K."/>
            <person name="Thomas B.C."/>
            <person name="Malmstrom R."/>
            <person name="Stieglmeier M."/>
            <person name="Klingl A."/>
            <person name="Woyke T."/>
            <person name="Ryan C.M."/>
            <person name="Banfield J.F."/>
        </authorList>
    </citation>
    <scope>NUCLEOTIDE SEQUENCE [LARGE SCALE GENOMIC DNA]</scope>
    <source>
        <strain evidence="2">CG11_big_fil_rev_8_21_14_0_20_43_10</strain>
    </source>
</reference>
<dbReference type="InterPro" id="IPR000073">
    <property type="entry name" value="AB_hydrolase_1"/>
</dbReference>
<dbReference type="Pfam" id="PF12697">
    <property type="entry name" value="Abhydrolase_6"/>
    <property type="match status" value="1"/>
</dbReference>
<comment type="caution">
    <text evidence="2">The sequence shown here is derived from an EMBL/GenBank/DDBJ whole genome shotgun (WGS) entry which is preliminary data.</text>
</comment>
<name>A0A2H0PXN4_9BACT</name>